<sequence length="188" mass="20231">MNAVLSMAATRLVHEPSKLVLGQCRLCGCQLNAGEGDNLTNEICSACEDRPEAKRLSHKRPAAGAGAAPARDITPAEKALIRKLHGFMPAQQLLGILNERLYCDLGPDAAPYTMEQLYAEIGEGAVTAPAGGIQDWAGMRKLLNQAKKSGVLAAINEQVINDFAVVYSLNQKQILGLKDILLHETEEK</sequence>
<dbReference type="EMBL" id="JBHSRS010000071">
    <property type="protein sequence ID" value="MFC6282206.1"/>
    <property type="molecule type" value="Genomic_DNA"/>
</dbReference>
<gene>
    <name evidence="1" type="ORF">ACFQND_13315</name>
</gene>
<organism evidence="1 2">
    <name type="scientific">Polaromonas aquatica</name>
    <dbReference type="NCBI Taxonomy" id="332657"/>
    <lineage>
        <taxon>Bacteria</taxon>
        <taxon>Pseudomonadati</taxon>
        <taxon>Pseudomonadota</taxon>
        <taxon>Betaproteobacteria</taxon>
        <taxon>Burkholderiales</taxon>
        <taxon>Comamonadaceae</taxon>
        <taxon>Polaromonas</taxon>
    </lineage>
</organism>
<name>A0ABW1TX07_9BURK</name>
<proteinExistence type="predicted"/>
<accession>A0ABW1TX07</accession>
<keyword evidence="2" id="KW-1185">Reference proteome</keyword>
<protein>
    <submittedName>
        <fullName evidence="1">Uncharacterized protein</fullName>
    </submittedName>
</protein>
<comment type="caution">
    <text evidence="1">The sequence shown here is derived from an EMBL/GenBank/DDBJ whole genome shotgun (WGS) entry which is preliminary data.</text>
</comment>
<evidence type="ECO:0000313" key="2">
    <source>
        <dbReference type="Proteomes" id="UP001596270"/>
    </source>
</evidence>
<reference evidence="2" key="1">
    <citation type="journal article" date="2019" name="Int. J. Syst. Evol. Microbiol.">
        <title>The Global Catalogue of Microorganisms (GCM) 10K type strain sequencing project: providing services to taxonomists for standard genome sequencing and annotation.</title>
        <authorList>
            <consortium name="The Broad Institute Genomics Platform"/>
            <consortium name="The Broad Institute Genome Sequencing Center for Infectious Disease"/>
            <person name="Wu L."/>
            <person name="Ma J."/>
        </authorList>
    </citation>
    <scope>NUCLEOTIDE SEQUENCE [LARGE SCALE GENOMIC DNA]</scope>
    <source>
        <strain evidence="2">CCUG 39402</strain>
    </source>
</reference>
<evidence type="ECO:0000313" key="1">
    <source>
        <dbReference type="EMBL" id="MFC6282206.1"/>
    </source>
</evidence>
<dbReference type="RefSeq" id="WP_371437669.1">
    <property type="nucleotide sequence ID" value="NZ_JBHSRS010000071.1"/>
</dbReference>
<dbReference type="Proteomes" id="UP001596270">
    <property type="component" value="Unassembled WGS sequence"/>
</dbReference>